<feature type="region of interest" description="Disordered" evidence="1">
    <location>
        <begin position="46"/>
        <end position="100"/>
    </location>
</feature>
<dbReference type="AlphaFoldDB" id="A0A8C5BCH6"/>
<reference evidence="2" key="2">
    <citation type="submission" date="2025-09" db="UniProtKB">
        <authorList>
            <consortium name="Ensembl"/>
        </authorList>
    </citation>
    <scope>IDENTIFICATION</scope>
</reference>
<keyword evidence="3" id="KW-1185">Reference proteome</keyword>
<name>A0A8C5BCH6_GADMO</name>
<accession>A0A8C5BCH6</accession>
<evidence type="ECO:0000256" key="1">
    <source>
        <dbReference type="SAM" id="MobiDB-lite"/>
    </source>
</evidence>
<organism evidence="2 3">
    <name type="scientific">Gadus morhua</name>
    <name type="common">Atlantic cod</name>
    <dbReference type="NCBI Taxonomy" id="8049"/>
    <lineage>
        <taxon>Eukaryota</taxon>
        <taxon>Metazoa</taxon>
        <taxon>Chordata</taxon>
        <taxon>Craniata</taxon>
        <taxon>Vertebrata</taxon>
        <taxon>Euteleostomi</taxon>
        <taxon>Actinopterygii</taxon>
        <taxon>Neopterygii</taxon>
        <taxon>Teleostei</taxon>
        <taxon>Neoteleostei</taxon>
        <taxon>Acanthomorphata</taxon>
        <taxon>Zeiogadaria</taxon>
        <taxon>Gadariae</taxon>
        <taxon>Gadiformes</taxon>
        <taxon>Gadoidei</taxon>
        <taxon>Gadidae</taxon>
        <taxon>Gadus</taxon>
    </lineage>
</organism>
<evidence type="ECO:0000313" key="2">
    <source>
        <dbReference type="Ensembl" id="ENSGMOP00000044356.1"/>
    </source>
</evidence>
<feature type="region of interest" description="Disordered" evidence="1">
    <location>
        <begin position="1"/>
        <end position="20"/>
    </location>
</feature>
<dbReference type="Proteomes" id="UP000694546">
    <property type="component" value="Chromosome 18"/>
</dbReference>
<dbReference type="GeneTree" id="ENSGT00390000015768"/>
<evidence type="ECO:0000313" key="3">
    <source>
        <dbReference type="Proteomes" id="UP000694546"/>
    </source>
</evidence>
<feature type="compositionally biased region" description="Basic and acidic residues" evidence="1">
    <location>
        <begin position="59"/>
        <end position="77"/>
    </location>
</feature>
<dbReference type="OMA" id="SPANCCY"/>
<proteinExistence type="predicted"/>
<reference evidence="2" key="1">
    <citation type="submission" date="2025-08" db="UniProtKB">
        <authorList>
            <consortium name="Ensembl"/>
        </authorList>
    </citation>
    <scope>IDENTIFICATION</scope>
</reference>
<protein>
    <submittedName>
        <fullName evidence="2">Uncharacterized protein</fullName>
    </submittedName>
</protein>
<sequence length="114" mass="12715">MTSRFGKTYSRKGGEGTSKFDEVLSNKRATLSTKWGETTYKAKVSSKRVAPASSAAKIDALREGHKRPRMTDDKSEDPYGFDSDDESKPVSSRVSPWMEQQAHCCRSHLVNLSL</sequence>
<dbReference type="Ensembl" id="ENSGMOT00000051638.1">
    <property type="protein sequence ID" value="ENSGMOP00000044356.1"/>
    <property type="gene ID" value="ENSGMOG00000024899.1"/>
</dbReference>